<organism evidence="1 2">
    <name type="scientific">Rubrimonas cliftonensis</name>
    <dbReference type="NCBI Taxonomy" id="89524"/>
    <lineage>
        <taxon>Bacteria</taxon>
        <taxon>Pseudomonadati</taxon>
        <taxon>Pseudomonadota</taxon>
        <taxon>Alphaproteobacteria</taxon>
        <taxon>Rhodobacterales</taxon>
        <taxon>Paracoccaceae</taxon>
        <taxon>Rubrimonas</taxon>
    </lineage>
</organism>
<evidence type="ECO:0000313" key="1">
    <source>
        <dbReference type="EMBL" id="SEA31580.1"/>
    </source>
</evidence>
<protein>
    <submittedName>
        <fullName evidence="1">Uncharacterized protein</fullName>
    </submittedName>
</protein>
<dbReference type="Proteomes" id="UP000198703">
    <property type="component" value="Unassembled WGS sequence"/>
</dbReference>
<sequence>MYATIQLSPYIFVQGEVTRRLPCGKVAIRLRGGEVVGAPLRGAQPAVAG</sequence>
<evidence type="ECO:0000313" key="2">
    <source>
        <dbReference type="Proteomes" id="UP000198703"/>
    </source>
</evidence>
<proteinExistence type="predicted"/>
<dbReference type="RefSeq" id="WP_175478815.1">
    <property type="nucleotide sequence ID" value="NZ_FNQM01000004.1"/>
</dbReference>
<gene>
    <name evidence="1" type="ORF">SAMN05444370_10492</name>
</gene>
<dbReference type="AlphaFoldDB" id="A0A1H4A6Q7"/>
<dbReference type="EMBL" id="FNQM01000004">
    <property type="protein sequence ID" value="SEA31580.1"/>
    <property type="molecule type" value="Genomic_DNA"/>
</dbReference>
<accession>A0A1H4A6Q7</accession>
<keyword evidence="2" id="KW-1185">Reference proteome</keyword>
<name>A0A1H4A6Q7_9RHOB</name>
<reference evidence="1 2" key="1">
    <citation type="submission" date="2016-10" db="EMBL/GenBank/DDBJ databases">
        <authorList>
            <person name="de Groot N.N."/>
        </authorList>
    </citation>
    <scope>NUCLEOTIDE SEQUENCE [LARGE SCALE GENOMIC DNA]</scope>
    <source>
        <strain evidence="1 2">DSM 15345</strain>
    </source>
</reference>